<dbReference type="Pfam" id="PF17784">
    <property type="entry name" value="Sulfotransfer_4"/>
    <property type="match status" value="1"/>
</dbReference>
<dbReference type="OrthoDB" id="408152at2759"/>
<dbReference type="Gene3D" id="3.40.50.300">
    <property type="entry name" value="P-loop containing nucleotide triphosphate hydrolases"/>
    <property type="match status" value="1"/>
</dbReference>
<dbReference type="PANTHER" id="PTHR36978">
    <property type="entry name" value="P-LOOP CONTAINING NUCLEOTIDE TRIPHOSPHATE HYDROLASE"/>
    <property type="match status" value="1"/>
</dbReference>
<dbReference type="STRING" id="1450539.A0A318Z7Z5"/>
<dbReference type="InterPro" id="IPR027417">
    <property type="entry name" value="P-loop_NTPase"/>
</dbReference>
<evidence type="ECO:0000313" key="2">
    <source>
        <dbReference type="EMBL" id="PYH42537.1"/>
    </source>
</evidence>
<evidence type="ECO:0008006" key="4">
    <source>
        <dbReference type="Google" id="ProtNLM"/>
    </source>
</evidence>
<organism evidence="2 3">
    <name type="scientific">Aspergillus saccharolyticus JOP 1030-1</name>
    <dbReference type="NCBI Taxonomy" id="1450539"/>
    <lineage>
        <taxon>Eukaryota</taxon>
        <taxon>Fungi</taxon>
        <taxon>Dikarya</taxon>
        <taxon>Ascomycota</taxon>
        <taxon>Pezizomycotina</taxon>
        <taxon>Eurotiomycetes</taxon>
        <taxon>Eurotiomycetidae</taxon>
        <taxon>Eurotiales</taxon>
        <taxon>Aspergillaceae</taxon>
        <taxon>Aspergillus</taxon>
        <taxon>Aspergillus subgen. Circumdati</taxon>
    </lineage>
</organism>
<keyword evidence="1" id="KW-0472">Membrane</keyword>
<dbReference type="SUPFAM" id="SSF52540">
    <property type="entry name" value="P-loop containing nucleoside triphosphate hydrolases"/>
    <property type="match status" value="1"/>
</dbReference>
<dbReference type="AlphaFoldDB" id="A0A318Z7Z5"/>
<dbReference type="RefSeq" id="XP_025428519.1">
    <property type="nucleotide sequence ID" value="XM_025572859.1"/>
</dbReference>
<dbReference type="Proteomes" id="UP000248349">
    <property type="component" value="Unassembled WGS sequence"/>
</dbReference>
<accession>A0A318Z7Z5</accession>
<evidence type="ECO:0000313" key="3">
    <source>
        <dbReference type="Proteomes" id="UP000248349"/>
    </source>
</evidence>
<gene>
    <name evidence="2" type="ORF">BP01DRAFT_325347</name>
</gene>
<dbReference type="InterPro" id="IPR040632">
    <property type="entry name" value="Sulfotransfer_4"/>
</dbReference>
<feature type="transmembrane region" description="Helical" evidence="1">
    <location>
        <begin position="252"/>
        <end position="272"/>
    </location>
</feature>
<feature type="non-terminal residue" evidence="2">
    <location>
        <position position="273"/>
    </location>
</feature>
<evidence type="ECO:0000256" key="1">
    <source>
        <dbReference type="SAM" id="Phobius"/>
    </source>
</evidence>
<keyword evidence="1" id="KW-1133">Transmembrane helix</keyword>
<name>A0A318Z7Z5_9EURO</name>
<dbReference type="GeneID" id="37074087"/>
<reference evidence="2 3" key="1">
    <citation type="submission" date="2016-12" db="EMBL/GenBank/DDBJ databases">
        <title>The genomes of Aspergillus section Nigri reveals drivers in fungal speciation.</title>
        <authorList>
            <consortium name="DOE Joint Genome Institute"/>
            <person name="Vesth T.C."/>
            <person name="Nybo J."/>
            <person name="Theobald S."/>
            <person name="Brandl J."/>
            <person name="Frisvad J.C."/>
            <person name="Nielsen K.F."/>
            <person name="Lyhne E.K."/>
            <person name="Kogle M.E."/>
            <person name="Kuo A."/>
            <person name="Riley R."/>
            <person name="Clum A."/>
            <person name="Nolan M."/>
            <person name="Lipzen A."/>
            <person name="Salamov A."/>
            <person name="Henrissat B."/>
            <person name="Wiebenga A."/>
            <person name="De Vries R.P."/>
            <person name="Grigoriev I.V."/>
            <person name="Mortensen U.H."/>
            <person name="Andersen M.R."/>
            <person name="Baker S.E."/>
        </authorList>
    </citation>
    <scope>NUCLEOTIDE SEQUENCE [LARGE SCALE GENOMIC DNA]</scope>
    <source>
        <strain evidence="2 3">JOP 1030-1</strain>
    </source>
</reference>
<keyword evidence="1" id="KW-0812">Transmembrane</keyword>
<dbReference type="PANTHER" id="PTHR36978:SF8">
    <property type="entry name" value="NAD DEPENDENT EPIMERASE_DEHYDRATASE"/>
    <property type="match status" value="1"/>
</dbReference>
<protein>
    <recommendedName>
        <fullName evidence="4">NAD dependent epimerase/dehydratase</fullName>
    </recommendedName>
</protein>
<sequence length="273" mass="30889">MIYSFPPPPPRTRTKPIRLLCVGLPRSGTESLSQALTQLGYTTFHGWDIFFDSAAHIQAWAALAHRKYASPDDSAAPITRADFDALLAGDCDAVLDTAPALFAPEMIQAYPEAKVILNTRRDLDAWQRSAWRAFVTEGADSWTYWLLHWFSAEVFWRWRLYYVVSCPGLFRGRTTGEGLRRHGKRVYREHGWMVKGLVSPERLLEWTVEDGWAGLCEFLDKEIPDQPFPHTNTGNGFRKRVQQILRPEKKKVLVTMVLSVISAGVLGSALVLG</sequence>
<proteinExistence type="predicted"/>
<dbReference type="EMBL" id="KZ821251">
    <property type="protein sequence ID" value="PYH42537.1"/>
    <property type="molecule type" value="Genomic_DNA"/>
</dbReference>
<keyword evidence="3" id="KW-1185">Reference proteome</keyword>